<protein>
    <submittedName>
        <fullName evidence="2">Uncharacterized protein</fullName>
    </submittedName>
</protein>
<evidence type="ECO:0000256" key="1">
    <source>
        <dbReference type="SAM" id="MobiDB-lite"/>
    </source>
</evidence>
<feature type="region of interest" description="Disordered" evidence="1">
    <location>
        <begin position="1"/>
        <end position="52"/>
    </location>
</feature>
<reference evidence="2 3" key="1">
    <citation type="submission" date="2020-06" db="EMBL/GenBank/DDBJ databases">
        <authorList>
            <person name="Li R."/>
            <person name="Bekaert M."/>
        </authorList>
    </citation>
    <scope>NUCLEOTIDE SEQUENCE [LARGE SCALE GENOMIC DNA]</scope>
    <source>
        <strain evidence="3">wild</strain>
    </source>
</reference>
<dbReference type="AlphaFoldDB" id="A0A6J8C8V1"/>
<dbReference type="EMBL" id="CACVKT020004897">
    <property type="protein sequence ID" value="CAC5392072.1"/>
    <property type="molecule type" value="Genomic_DNA"/>
</dbReference>
<organism evidence="2 3">
    <name type="scientific">Mytilus coruscus</name>
    <name type="common">Sea mussel</name>
    <dbReference type="NCBI Taxonomy" id="42192"/>
    <lineage>
        <taxon>Eukaryota</taxon>
        <taxon>Metazoa</taxon>
        <taxon>Spiralia</taxon>
        <taxon>Lophotrochozoa</taxon>
        <taxon>Mollusca</taxon>
        <taxon>Bivalvia</taxon>
        <taxon>Autobranchia</taxon>
        <taxon>Pteriomorphia</taxon>
        <taxon>Mytilida</taxon>
        <taxon>Mytiloidea</taxon>
        <taxon>Mytilidae</taxon>
        <taxon>Mytilinae</taxon>
        <taxon>Mytilus</taxon>
    </lineage>
</organism>
<dbReference type="Proteomes" id="UP000507470">
    <property type="component" value="Unassembled WGS sequence"/>
</dbReference>
<gene>
    <name evidence="2" type="ORF">MCOR_27038</name>
</gene>
<sequence length="350" mass="39722">MYEESAPVPPCTVTLKEKRSSSQSSKVSARTNTESEKKSAGKKATKASKSANMQAEYDKKLHNLEENFNQKFDKLFELFASSNQNRDFLPRSECNVMGNLPSGKHRPVISLEPDLDQDLGLPRVSRNIDIDTRSEISLHVQQCERNDLDIRSDEESVSGGSPVKGNTEEFDTVNNRKCEWFIKHVSVQNSNAHGGISLSNEHDKSDQGQTNNNVNFLFKIFKEDIVKEGCNIGLVLDKAQVDILENSWRSKNPDRISAFREDYKNCFPIHDSSVEFLQVPSLDDLLEPMLRQTHGQNAVKSWDTHRQLFTQPLKQIEKLAFQGQLNARMNVISVFIYATGSRFLIANSRR</sequence>
<dbReference type="OrthoDB" id="6162037at2759"/>
<name>A0A6J8C8V1_MYTCO</name>
<evidence type="ECO:0000313" key="3">
    <source>
        <dbReference type="Proteomes" id="UP000507470"/>
    </source>
</evidence>
<keyword evidence="3" id="KW-1185">Reference proteome</keyword>
<accession>A0A6J8C8V1</accession>
<proteinExistence type="predicted"/>
<evidence type="ECO:0000313" key="2">
    <source>
        <dbReference type="EMBL" id="CAC5392072.1"/>
    </source>
</evidence>